<name>A0A6J6SF03_9ZZZZ</name>
<proteinExistence type="predicted"/>
<accession>A0A6J6SF03</accession>
<dbReference type="EMBL" id="CAEZYK010000105">
    <property type="protein sequence ID" value="CAB4733147.1"/>
    <property type="molecule type" value="Genomic_DNA"/>
</dbReference>
<protein>
    <submittedName>
        <fullName evidence="2">Unannotated protein</fullName>
    </submittedName>
</protein>
<dbReference type="AlphaFoldDB" id="A0A6J6SF03"/>
<dbReference type="EMBL" id="CAFBOF010000054">
    <property type="protein sequence ID" value="CAB4987510.1"/>
    <property type="molecule type" value="Genomic_DNA"/>
</dbReference>
<gene>
    <name evidence="2" type="ORF">UFOPK2683_01408</name>
    <name evidence="3" type="ORF">UFOPK3897_01528</name>
    <name evidence="4" type="ORF">UFOPK4121_01069</name>
</gene>
<organism evidence="2">
    <name type="scientific">freshwater metagenome</name>
    <dbReference type="NCBI Taxonomy" id="449393"/>
    <lineage>
        <taxon>unclassified sequences</taxon>
        <taxon>metagenomes</taxon>
        <taxon>ecological metagenomes</taxon>
    </lineage>
</organism>
<evidence type="ECO:0000313" key="4">
    <source>
        <dbReference type="EMBL" id="CAB5027560.1"/>
    </source>
</evidence>
<feature type="compositionally biased region" description="Pro residues" evidence="1">
    <location>
        <begin position="231"/>
        <end position="242"/>
    </location>
</feature>
<reference evidence="2" key="1">
    <citation type="submission" date="2020-05" db="EMBL/GenBank/DDBJ databases">
        <authorList>
            <person name="Chiriac C."/>
            <person name="Salcher M."/>
            <person name="Ghai R."/>
            <person name="Kavagutti S V."/>
        </authorList>
    </citation>
    <scope>NUCLEOTIDE SEQUENCE</scope>
</reference>
<evidence type="ECO:0000313" key="3">
    <source>
        <dbReference type="EMBL" id="CAB4987510.1"/>
    </source>
</evidence>
<dbReference type="EMBL" id="CAFBPQ010000033">
    <property type="protein sequence ID" value="CAB5027560.1"/>
    <property type="molecule type" value="Genomic_DNA"/>
</dbReference>
<sequence length="248" mass="27173">MGFFSDFQARRATKRAERKAAQAARAAQKAEVTYTTALAEWQEDYDEAAMMLEWARHGATGSKDDDFNTGIVLKKGEVLVGVYEKAALIEPRRQPGHYAGGYQGFSFRLAKGVRYNVGGSRGTYVQGNELPTAVDFGRLVITNQRVVFQGANNAREWAFSKMLGMTHNEVNPTTVMAVSNRQKVSGIGYDKENCAGLRFRLELARALFLGDTSSLVNELQGELEVLKTTKPLPPTPPPPALPPGEVSS</sequence>
<evidence type="ECO:0000313" key="2">
    <source>
        <dbReference type="EMBL" id="CAB4733147.1"/>
    </source>
</evidence>
<evidence type="ECO:0000256" key="1">
    <source>
        <dbReference type="SAM" id="MobiDB-lite"/>
    </source>
</evidence>
<feature type="region of interest" description="Disordered" evidence="1">
    <location>
        <begin position="227"/>
        <end position="248"/>
    </location>
</feature>